<dbReference type="InterPro" id="IPR021840">
    <property type="entry name" value="DUF3433"/>
</dbReference>
<feature type="transmembrane region" description="Helical" evidence="2">
    <location>
        <begin position="526"/>
        <end position="545"/>
    </location>
</feature>
<sequence>MADQQYERLSVFREATFRDHTQSRAAPGSKPVFNHKPRILRTLSLLFILLITLALIGLLQYAVIKLPHGDGSRHSLPGTSPSKRDTFALQARDDGSTTSSSVPSAATTLSAAETTSLPSFSLFVASTTSTASMLTASPTTSDTAMTATTDEGAYVSTDGTQTFSQSANTLFIVSQSDYVATDTTQTLSVIAFSANPSDYVSTSATQSITATVGGDQNADIAIDTSSVDQSNYVSTSVTQTLDPTIYYSTAPTAYISTDATQTLSPTVYYSAAATAYISTDATQTIALPTTYPTTIPSATVVWLPVTAPASSQITQYTQVVQQTTVSGVAVSTTISSVTVLNLAVSSAGSTPVTSWTEIVSAVTLEAGQQAPTNTAVISLTTVPSSTLIWVPATSGTGSVQIESYTQVVSAVTFSAPSEVTGGKNGATTATPTPNDASSMENQTGKVAYIAHHYTPLQTFFGTYMTILLAVIYRMIWTVVNNNFSLIEPFRQLNENSGALAERALFSFYQMQSNLLGPFPALLKRRWLLATVSTAYLVACLMPALSSEAIYVETDWGCEHPMEGKNPCDPRMTVDVVVVRVLQGLLAFAAFILLLMVAVLLLTRTGLPANPSSIATIASMMRNPALLDDLNEIPPDADAKHMRQALTGRRYKLDTFKTATGEIGYGIVPAYANGQEGHMHTPGYAPVSGTTRGSHAHRFRILDFVLAFVVLGSFGVVLAYYLDGKPDGFNNFFSSNTFGPRFILTGAATIVASLWKGVEQSALIVGPYKQLAHRPSYAKSTILFTPHNTPFLATISALLNRYFLIAIITFTTLTAEALNIVVSGVPYATGQTWMQFLVSIYMSMSILGFMIIVSAVVIMMRIREPKMPRKPDHIAAVMSYLSSSRLLHDFEGVDWQDGEDRDRRIQLVGKRYTFEQRRRDDGKHAWVVDEVME</sequence>
<dbReference type="Pfam" id="PF11915">
    <property type="entry name" value="DUF3433"/>
    <property type="match status" value="2"/>
</dbReference>
<feature type="transmembrane region" description="Helical" evidence="2">
    <location>
        <begin position="580"/>
        <end position="601"/>
    </location>
</feature>
<feature type="transmembrane region" description="Helical" evidence="2">
    <location>
        <begin position="801"/>
        <end position="827"/>
    </location>
</feature>
<evidence type="ECO:0000313" key="3">
    <source>
        <dbReference type="EMBL" id="KAK5698206.1"/>
    </source>
</evidence>
<dbReference type="EMBL" id="JAVRQU010000010">
    <property type="protein sequence ID" value="KAK5698206.1"/>
    <property type="molecule type" value="Genomic_DNA"/>
</dbReference>
<organism evidence="3 4">
    <name type="scientific">Elasticomyces elasticus</name>
    <dbReference type="NCBI Taxonomy" id="574655"/>
    <lineage>
        <taxon>Eukaryota</taxon>
        <taxon>Fungi</taxon>
        <taxon>Dikarya</taxon>
        <taxon>Ascomycota</taxon>
        <taxon>Pezizomycotina</taxon>
        <taxon>Dothideomycetes</taxon>
        <taxon>Dothideomycetidae</taxon>
        <taxon>Mycosphaerellales</taxon>
        <taxon>Teratosphaeriaceae</taxon>
        <taxon>Elasticomyces</taxon>
    </lineage>
</organism>
<protein>
    <submittedName>
        <fullName evidence="3">Uncharacterized protein</fullName>
    </submittedName>
</protein>
<feature type="transmembrane region" description="Helical" evidence="2">
    <location>
        <begin position="460"/>
        <end position="479"/>
    </location>
</feature>
<gene>
    <name evidence="3" type="ORF">LTR97_007167</name>
</gene>
<name>A0AAN7WFP0_9PEZI</name>
<evidence type="ECO:0000256" key="1">
    <source>
        <dbReference type="SAM" id="MobiDB-lite"/>
    </source>
</evidence>
<feature type="transmembrane region" description="Helical" evidence="2">
    <location>
        <begin position="741"/>
        <end position="757"/>
    </location>
</feature>
<accession>A0AAN7WFP0</accession>
<reference evidence="3" key="1">
    <citation type="submission" date="2023-08" db="EMBL/GenBank/DDBJ databases">
        <title>Black Yeasts Isolated from many extreme environments.</title>
        <authorList>
            <person name="Coleine C."/>
            <person name="Stajich J.E."/>
            <person name="Selbmann L."/>
        </authorList>
    </citation>
    <scope>NUCLEOTIDE SEQUENCE</scope>
    <source>
        <strain evidence="3">CCFEE 5810</strain>
    </source>
</reference>
<feature type="transmembrane region" description="Helical" evidence="2">
    <location>
        <begin position="43"/>
        <end position="63"/>
    </location>
</feature>
<keyword evidence="2" id="KW-0812">Transmembrane</keyword>
<feature type="region of interest" description="Disordered" evidence="1">
    <location>
        <begin position="418"/>
        <end position="438"/>
    </location>
</feature>
<dbReference type="AlphaFoldDB" id="A0AAN7WFP0"/>
<feature type="transmembrane region" description="Helical" evidence="2">
    <location>
        <begin position="700"/>
        <end position="721"/>
    </location>
</feature>
<keyword evidence="2" id="KW-0472">Membrane</keyword>
<proteinExistence type="predicted"/>
<feature type="compositionally biased region" description="Polar residues" evidence="1">
    <location>
        <begin position="425"/>
        <end position="438"/>
    </location>
</feature>
<dbReference type="PANTHER" id="PTHR37544">
    <property type="entry name" value="SPRAY-RELATED"/>
    <property type="match status" value="1"/>
</dbReference>
<comment type="caution">
    <text evidence="3">The sequence shown here is derived from an EMBL/GenBank/DDBJ whole genome shotgun (WGS) entry which is preliminary data.</text>
</comment>
<evidence type="ECO:0000313" key="4">
    <source>
        <dbReference type="Proteomes" id="UP001310594"/>
    </source>
</evidence>
<dbReference type="Proteomes" id="UP001310594">
    <property type="component" value="Unassembled WGS sequence"/>
</dbReference>
<feature type="transmembrane region" description="Helical" evidence="2">
    <location>
        <begin position="839"/>
        <end position="859"/>
    </location>
</feature>
<keyword evidence="2" id="KW-1133">Transmembrane helix</keyword>
<dbReference type="PANTHER" id="PTHR37544:SF3">
    <property type="entry name" value="SPRAY"/>
    <property type="match status" value="1"/>
</dbReference>
<evidence type="ECO:0000256" key="2">
    <source>
        <dbReference type="SAM" id="Phobius"/>
    </source>
</evidence>